<name>A0ABX8DIR7_9GAMM</name>
<evidence type="ECO:0000256" key="1">
    <source>
        <dbReference type="SAM" id="SignalP"/>
    </source>
</evidence>
<dbReference type="PROSITE" id="PS51257">
    <property type="entry name" value="PROKAR_LIPOPROTEIN"/>
    <property type="match status" value="1"/>
</dbReference>
<proteinExistence type="predicted"/>
<dbReference type="EMBL" id="CP074572">
    <property type="protein sequence ID" value="QVK24230.1"/>
    <property type="molecule type" value="Genomic_DNA"/>
</dbReference>
<dbReference type="Proteomes" id="UP000676428">
    <property type="component" value="Chromosome"/>
</dbReference>
<organism evidence="2 3">
    <name type="scientific">Shewanella dokdonensis</name>
    <dbReference type="NCBI Taxonomy" id="712036"/>
    <lineage>
        <taxon>Bacteria</taxon>
        <taxon>Pseudomonadati</taxon>
        <taxon>Pseudomonadota</taxon>
        <taxon>Gammaproteobacteria</taxon>
        <taxon>Alteromonadales</taxon>
        <taxon>Shewanellaceae</taxon>
        <taxon>Shewanella</taxon>
    </lineage>
</organism>
<keyword evidence="3" id="KW-1185">Reference proteome</keyword>
<accession>A0ABX8DIR7</accession>
<protein>
    <recommendedName>
        <fullName evidence="4">Lipoprotein SmpA/OmlA domain-containing protein</fullName>
    </recommendedName>
</protein>
<reference evidence="2 3" key="1">
    <citation type="journal article" date="2012" name="Int. J. Syst. Evol. Microbiol.">
        <title>Shewanella dokdonensis sp. nov., isolated from seawater.</title>
        <authorList>
            <person name="Sung H.R."/>
            <person name="Yoon J.H."/>
            <person name="Ghim S.Y."/>
        </authorList>
    </citation>
    <scope>NUCLEOTIDE SEQUENCE [LARGE SCALE GENOMIC DNA]</scope>
    <source>
        <strain evidence="2 3">DSM 23626</strain>
    </source>
</reference>
<sequence length="121" mass="13233">MNRNIIFAVAALILTSCATSHMTTGADFDATKVTSIVKGKTSADELQILMGQPFTKTVIDENSERWGYLYTDVTSKAKSYVFSVDVNTTGLRKQLDVLIKDGVVVNYSYTEAPIGSQLKTN</sequence>
<evidence type="ECO:0008006" key="4">
    <source>
        <dbReference type="Google" id="ProtNLM"/>
    </source>
</evidence>
<feature type="chain" id="PRO_5047270711" description="Lipoprotein SmpA/OmlA domain-containing protein" evidence="1">
    <location>
        <begin position="23"/>
        <end position="121"/>
    </location>
</feature>
<gene>
    <name evidence="2" type="ORF">KHX94_06635</name>
</gene>
<evidence type="ECO:0000313" key="2">
    <source>
        <dbReference type="EMBL" id="QVK24230.1"/>
    </source>
</evidence>
<evidence type="ECO:0000313" key="3">
    <source>
        <dbReference type="Proteomes" id="UP000676428"/>
    </source>
</evidence>
<dbReference type="RefSeq" id="WP_213682836.1">
    <property type="nucleotide sequence ID" value="NZ_CP074572.1"/>
</dbReference>
<feature type="signal peptide" evidence="1">
    <location>
        <begin position="1"/>
        <end position="22"/>
    </location>
</feature>
<keyword evidence="1" id="KW-0732">Signal</keyword>